<reference evidence="5" key="1">
    <citation type="submission" date="2014-10" db="EMBL/GenBank/DDBJ databases">
        <authorList>
            <person name="King R."/>
        </authorList>
    </citation>
    <scope>NUCLEOTIDE SEQUENCE [LARGE SCALE GENOMIC DNA]</scope>
    <source>
        <strain evidence="5">A3/5</strain>
    </source>
</reference>
<dbReference type="InterPro" id="IPR015590">
    <property type="entry name" value="Aldehyde_DH_dom"/>
</dbReference>
<proteinExistence type="inferred from homology"/>
<dbReference type="PANTHER" id="PTHR43860">
    <property type="entry name" value="BETAINE ALDEHYDE DEHYDROGENASE"/>
    <property type="match status" value="1"/>
</dbReference>
<evidence type="ECO:0000256" key="2">
    <source>
        <dbReference type="ARBA" id="ARBA00023027"/>
    </source>
</evidence>
<dbReference type="Gene3D" id="3.40.309.10">
    <property type="entry name" value="Aldehyde Dehydrogenase, Chain A, domain 2"/>
    <property type="match status" value="1"/>
</dbReference>
<dbReference type="Proteomes" id="UP000245910">
    <property type="component" value="Chromosome III"/>
</dbReference>
<organism evidence="4 5">
    <name type="scientific">Fusarium venenatum</name>
    <dbReference type="NCBI Taxonomy" id="56646"/>
    <lineage>
        <taxon>Eukaryota</taxon>
        <taxon>Fungi</taxon>
        <taxon>Dikarya</taxon>
        <taxon>Ascomycota</taxon>
        <taxon>Pezizomycotina</taxon>
        <taxon>Sordariomycetes</taxon>
        <taxon>Hypocreomycetidae</taxon>
        <taxon>Hypocreales</taxon>
        <taxon>Nectriaceae</taxon>
        <taxon>Fusarium</taxon>
    </lineage>
</organism>
<dbReference type="InterPro" id="IPR016163">
    <property type="entry name" value="Ald_DH_C"/>
</dbReference>
<dbReference type="EMBL" id="LN649231">
    <property type="protein sequence ID" value="CEI67899.1"/>
    <property type="molecule type" value="Genomic_DNA"/>
</dbReference>
<dbReference type="SUPFAM" id="SSF53720">
    <property type="entry name" value="ALDH-like"/>
    <property type="match status" value="1"/>
</dbReference>
<evidence type="ECO:0000313" key="4">
    <source>
        <dbReference type="EMBL" id="CEI67899.1"/>
    </source>
</evidence>
<dbReference type="InterPro" id="IPR016161">
    <property type="entry name" value="Ald_DH/histidinol_DH"/>
</dbReference>
<dbReference type="PANTHER" id="PTHR43860:SF2">
    <property type="entry name" value="BETAINE ALDEHYDE DEHYDROGENASE-RELATED"/>
    <property type="match status" value="1"/>
</dbReference>
<evidence type="ECO:0000256" key="1">
    <source>
        <dbReference type="ARBA" id="ARBA00009986"/>
    </source>
</evidence>
<dbReference type="STRING" id="56646.A0A2L2TD64"/>
<evidence type="ECO:0000259" key="3">
    <source>
        <dbReference type="Pfam" id="PF00171"/>
    </source>
</evidence>
<name>A0A2L2TD64_9HYPO</name>
<keyword evidence="2" id="KW-0520">NAD</keyword>
<keyword evidence="5" id="KW-1185">Reference proteome</keyword>
<protein>
    <recommendedName>
        <fullName evidence="3">Aldehyde dehydrogenase domain-containing protein</fullName>
    </recommendedName>
</protein>
<dbReference type="AlphaFoldDB" id="A0A2L2TD64"/>
<evidence type="ECO:0000313" key="5">
    <source>
        <dbReference type="Proteomes" id="UP000245910"/>
    </source>
</evidence>
<dbReference type="Pfam" id="PF00171">
    <property type="entry name" value="Aldedh"/>
    <property type="match status" value="1"/>
</dbReference>
<dbReference type="GO" id="GO:0016620">
    <property type="term" value="F:oxidoreductase activity, acting on the aldehyde or oxo group of donors, NAD or NADP as acceptor"/>
    <property type="evidence" value="ECO:0007669"/>
    <property type="project" value="InterPro"/>
</dbReference>
<feature type="domain" description="Aldehyde dehydrogenase" evidence="3">
    <location>
        <begin position="15"/>
        <end position="135"/>
    </location>
</feature>
<comment type="similarity">
    <text evidence="1">Belongs to the aldehyde dehydrogenase family.</text>
</comment>
<sequence length="142" mass="15962">MRKYIDMGKTSGLYADTTSDGYMIYRTTFVKTNEQVAIMEKEIFGHVVNINTFKTEAEVLEKANDTEFGLYLTVYNRNINRTLRIAKRSEAGTVVVNYSSPTQGKGMLFGGYKDSGVCREGTTVCFDNFLETTSVLVKLGEF</sequence>
<accession>A0A2L2TD64</accession>